<reference evidence="2" key="1">
    <citation type="thesis" date="2021" institute="BYU ScholarsArchive" country="Provo, UT, USA">
        <title>Applications of and Algorithms for Genome Assembly and Genomic Analyses with an Emphasis on Marine Teleosts.</title>
        <authorList>
            <person name="Pickett B.D."/>
        </authorList>
    </citation>
    <scope>NUCLEOTIDE SEQUENCE</scope>
    <source>
        <strain evidence="2">HI-2016</strain>
    </source>
</reference>
<feature type="region of interest" description="Disordered" evidence="1">
    <location>
        <begin position="1"/>
        <end position="67"/>
    </location>
</feature>
<dbReference type="OrthoDB" id="10044040at2759"/>
<dbReference type="EMBL" id="JAFBMS010000079">
    <property type="protein sequence ID" value="KAG9337830.1"/>
    <property type="molecule type" value="Genomic_DNA"/>
</dbReference>
<protein>
    <submittedName>
        <fullName evidence="2">Uncharacterized protein</fullName>
    </submittedName>
</protein>
<sequence length="289" mass="31987">MADCNSNSLEANDDIMSPKYQDPRPTTKRSSSRSPSTGPPEKSPRIPQPEHNPSIPSTGVEQSENQEVEGMVEATWEGLLVEHACPERLVGNQEGQAEEQGTQGEGPALSPRSRRKSWRRSARVRRSFPVLRSTTSVKTVQREWACLAQDIRGGMQGQPSQTNTDSDPGLQRTMEQIRKSIQRHVEQGQAEGVAMDTSGLAQSSQSQLILSKPDYHSALLRQQAVLHTMELLMDSHCKMMRELLSFQEQSQMLLPVLVSQPSHPPPSGGSSQGSKHSKHDLRPVIWQSA</sequence>
<evidence type="ECO:0000256" key="1">
    <source>
        <dbReference type="SAM" id="MobiDB-lite"/>
    </source>
</evidence>
<evidence type="ECO:0000313" key="2">
    <source>
        <dbReference type="EMBL" id="KAG9337830.1"/>
    </source>
</evidence>
<feature type="compositionally biased region" description="Low complexity" evidence="1">
    <location>
        <begin position="93"/>
        <end position="106"/>
    </location>
</feature>
<feature type="compositionally biased region" description="Polar residues" evidence="1">
    <location>
        <begin position="1"/>
        <end position="10"/>
    </location>
</feature>
<feature type="region of interest" description="Disordered" evidence="1">
    <location>
        <begin position="258"/>
        <end position="289"/>
    </location>
</feature>
<name>A0A8T2NEU3_9TELE</name>
<gene>
    <name evidence="2" type="ORF">JZ751_027481</name>
</gene>
<keyword evidence="3" id="KW-1185">Reference proteome</keyword>
<feature type="compositionally biased region" description="Polar residues" evidence="1">
    <location>
        <begin position="54"/>
        <end position="65"/>
    </location>
</feature>
<dbReference type="Proteomes" id="UP000824540">
    <property type="component" value="Unassembled WGS sequence"/>
</dbReference>
<feature type="region of interest" description="Disordered" evidence="1">
    <location>
        <begin position="93"/>
        <end position="124"/>
    </location>
</feature>
<proteinExistence type="predicted"/>
<comment type="caution">
    <text evidence="2">The sequence shown here is derived from an EMBL/GenBank/DDBJ whole genome shotgun (WGS) entry which is preliminary data.</text>
</comment>
<organism evidence="2 3">
    <name type="scientific">Albula glossodonta</name>
    <name type="common">roundjaw bonefish</name>
    <dbReference type="NCBI Taxonomy" id="121402"/>
    <lineage>
        <taxon>Eukaryota</taxon>
        <taxon>Metazoa</taxon>
        <taxon>Chordata</taxon>
        <taxon>Craniata</taxon>
        <taxon>Vertebrata</taxon>
        <taxon>Euteleostomi</taxon>
        <taxon>Actinopterygii</taxon>
        <taxon>Neopterygii</taxon>
        <taxon>Teleostei</taxon>
        <taxon>Albuliformes</taxon>
        <taxon>Albulidae</taxon>
        <taxon>Albula</taxon>
    </lineage>
</organism>
<feature type="compositionally biased region" description="Basic residues" evidence="1">
    <location>
        <begin position="112"/>
        <end position="124"/>
    </location>
</feature>
<dbReference type="AlphaFoldDB" id="A0A8T2NEU3"/>
<accession>A0A8T2NEU3</accession>
<evidence type="ECO:0000313" key="3">
    <source>
        <dbReference type="Proteomes" id="UP000824540"/>
    </source>
</evidence>